<dbReference type="EMBL" id="BARW01037112">
    <property type="protein sequence ID" value="GAJ22779.1"/>
    <property type="molecule type" value="Genomic_DNA"/>
</dbReference>
<comment type="caution">
    <text evidence="1">The sequence shown here is derived from an EMBL/GenBank/DDBJ whole genome shotgun (WGS) entry which is preliminary data.</text>
</comment>
<accession>X1UZ98</accession>
<proteinExistence type="predicted"/>
<name>X1UZ98_9ZZZZ</name>
<dbReference type="AlphaFoldDB" id="X1UZ98"/>
<reference evidence="1" key="1">
    <citation type="journal article" date="2014" name="Front. Microbiol.">
        <title>High frequency of phylogenetically diverse reductive dehalogenase-homologous genes in deep subseafloor sedimentary metagenomes.</title>
        <authorList>
            <person name="Kawai M."/>
            <person name="Futagami T."/>
            <person name="Toyoda A."/>
            <person name="Takaki Y."/>
            <person name="Nishi S."/>
            <person name="Hori S."/>
            <person name="Arai W."/>
            <person name="Tsubouchi T."/>
            <person name="Morono Y."/>
            <person name="Uchiyama I."/>
            <person name="Ito T."/>
            <person name="Fujiyama A."/>
            <person name="Inagaki F."/>
            <person name="Takami H."/>
        </authorList>
    </citation>
    <scope>NUCLEOTIDE SEQUENCE</scope>
    <source>
        <strain evidence="1">Expedition CK06-06</strain>
    </source>
</reference>
<sequence>MSENVSIKELLGLKEKFFVGQTNITVEGTLKKVLQAAERKGTGGRPDFWSQFLVVEDGTGSIGVDLTGGWDLEAECLAEDT</sequence>
<organism evidence="1">
    <name type="scientific">marine sediment metagenome</name>
    <dbReference type="NCBI Taxonomy" id="412755"/>
    <lineage>
        <taxon>unclassified sequences</taxon>
        <taxon>metagenomes</taxon>
        <taxon>ecological metagenomes</taxon>
    </lineage>
</organism>
<evidence type="ECO:0000313" key="1">
    <source>
        <dbReference type="EMBL" id="GAJ22779.1"/>
    </source>
</evidence>
<gene>
    <name evidence="1" type="ORF">S12H4_57395</name>
</gene>
<protein>
    <submittedName>
        <fullName evidence="1">Uncharacterized protein</fullName>
    </submittedName>
</protein>